<dbReference type="VEuPathDB" id="AmoebaDB:NF0010340"/>
<feature type="compositionally biased region" description="Low complexity" evidence="4">
    <location>
        <begin position="152"/>
        <end position="163"/>
    </location>
</feature>
<dbReference type="InterPro" id="IPR041534">
    <property type="entry name" value="EF-hand_13"/>
</dbReference>
<feature type="region of interest" description="Disordered" evidence="4">
    <location>
        <begin position="938"/>
        <end position="968"/>
    </location>
</feature>
<evidence type="ECO:0000256" key="2">
    <source>
        <dbReference type="ARBA" id="ARBA00022837"/>
    </source>
</evidence>
<gene>
    <name evidence="6" type="ORF">FDP41_000037</name>
</gene>
<evidence type="ECO:0000256" key="3">
    <source>
        <dbReference type="SAM" id="Coils"/>
    </source>
</evidence>
<dbReference type="Pfam" id="PF17958">
    <property type="entry name" value="EF-hand_13"/>
    <property type="match status" value="1"/>
</dbReference>
<proteinExistence type="predicted"/>
<dbReference type="PANTHER" id="PTHR14095">
    <property type="entry name" value="PHOSPHATASE 2A REGULATORY SUBUNIT-RELATED"/>
    <property type="match status" value="1"/>
</dbReference>
<sequence length="968" mass="110298">MSRALPLMIGGHSMNSEIVAYLAGTFVVLYNIKRSKQVKYLEHPTSNKPFSCIAFSKDGQYLAAGERGPKPSIAVWDLHQIFSPSINNKENNNNDTNVTLEKPKITFDVKNPLKNKQHYIIQTAIPTLHLYCTVAVPKHIVMDLDRLTQSESASSSTSSSSSSPNNNTIGFSSPKTKETDSPSELNQYAKQKLNELYLYWIGQKESQNLMYQYTESFSNAILSSPPPPLENHNASIRDELSVSPSSSPTTNGRTIERNTNSTPNHTIIGGYEQHSLRRNPIMHMSMEELAHHPSSISLSDMKSPSSSSHNAELLSSQRQNLNSSLHDRHLSLLTGDRVSLKSNPIHSPPHPQHQQQRSPHSPKIFSSSPRSSPTSSPSSSKSSSAQVLVDEVDFSVSSIQHKLSTHENHHHHSTHPHPASPTLNNAEPFTTTLHDPYGNVVSISNSLQHITPHSYHPTSAVSSASTSCSTPPKSPLQSPTRSQKSACHLEMEPLLQSSTTRRRLNFSDELELGNSDPSTHKTGLLQRKLQELQNVASNYESQKKKMKMSVDEASFSQIPRFYFPNEKSQTSEKMKQDIYKIKNFFLGYPSGVAIEQFGKIVTDICEMPSFFKSHIFMRIDELGTGSITCEMFEDYYRKHLQFDNESYRYFNVIKQQKNDFIVPQDFEIIMRELLTVHPGLRFLESTPEFQDKYMETVIIRIFYTLNRSVNGRISLRELKNSPLVDVFKLLDREQDTNNEINFFAYEHFYVLYCKFWELDTDRDGMLSKEDLMAYGDGCLTEFIVDRIMGGNGKKLTGKFPGMMSYEDFIWFCLSEEDKTTPVAQEYWFRCVDIDGDGVLSLYELEQVFAEQKERIKQYDPEISFGDVHCQIIDMLKPKNRDAITLSDIKKSKMSPVFFNILFNLTKFFVVEQKGTLGSNGTNIWAQYAKEEYQRLISEDEEEQPVDMVDEEDEMDKDDLVDEKEAWEM</sequence>
<keyword evidence="3" id="KW-0175">Coiled coil</keyword>
<reference evidence="6 7" key="1">
    <citation type="journal article" date="2019" name="Sci. Rep.">
        <title>Nanopore sequencing improves the draft genome of the human pathogenic amoeba Naegleria fowleri.</title>
        <authorList>
            <person name="Liechti N."/>
            <person name="Schurch N."/>
            <person name="Bruggmann R."/>
            <person name="Wittwer M."/>
        </authorList>
    </citation>
    <scope>NUCLEOTIDE SEQUENCE [LARGE SCALE GENOMIC DNA]</scope>
    <source>
        <strain evidence="6 7">ATCC 30894</strain>
    </source>
</reference>
<dbReference type="GO" id="GO:0019888">
    <property type="term" value="F:protein phosphatase regulator activity"/>
    <property type="evidence" value="ECO:0007669"/>
    <property type="project" value="TreeGrafter"/>
</dbReference>
<feature type="compositionally biased region" description="Polar residues" evidence="4">
    <location>
        <begin position="476"/>
        <end position="485"/>
    </location>
</feature>
<dbReference type="GO" id="GO:0005509">
    <property type="term" value="F:calcium ion binding"/>
    <property type="evidence" value="ECO:0007669"/>
    <property type="project" value="InterPro"/>
</dbReference>
<name>A0A6A5CID9_NAEFO</name>
<keyword evidence="1" id="KW-0479">Metal-binding</keyword>
<dbReference type="PROSITE" id="PS50222">
    <property type="entry name" value="EF_HAND_2"/>
    <property type="match status" value="1"/>
</dbReference>
<evidence type="ECO:0000313" key="7">
    <source>
        <dbReference type="Proteomes" id="UP000444721"/>
    </source>
</evidence>
<evidence type="ECO:0000259" key="5">
    <source>
        <dbReference type="PROSITE" id="PS50222"/>
    </source>
</evidence>
<dbReference type="FunFam" id="1.10.238.220:FF:000003">
    <property type="entry name" value="Phosphoprotein phosphatase 2A regulatory subunit"/>
    <property type="match status" value="1"/>
</dbReference>
<feature type="coiled-coil region" evidence="3">
    <location>
        <begin position="522"/>
        <end position="549"/>
    </location>
</feature>
<evidence type="ECO:0000256" key="1">
    <source>
        <dbReference type="ARBA" id="ARBA00022723"/>
    </source>
</evidence>
<protein>
    <recommendedName>
        <fullName evidence="5">EF-hand domain-containing protein</fullName>
    </recommendedName>
</protein>
<feature type="region of interest" description="Disordered" evidence="4">
    <location>
        <begin position="339"/>
        <end position="386"/>
    </location>
</feature>
<feature type="region of interest" description="Disordered" evidence="4">
    <location>
        <begin position="224"/>
        <end position="268"/>
    </location>
</feature>
<feature type="compositionally biased region" description="Low complexity" evidence="4">
    <location>
        <begin position="352"/>
        <end position="384"/>
    </location>
</feature>
<accession>A0A6A5CID9</accession>
<dbReference type="InterPro" id="IPR011992">
    <property type="entry name" value="EF-hand-dom_pair"/>
</dbReference>
<dbReference type="SUPFAM" id="SSF82171">
    <property type="entry name" value="DPP6 N-terminal domain-like"/>
    <property type="match status" value="1"/>
</dbReference>
<dbReference type="Gene3D" id="1.10.238.10">
    <property type="entry name" value="EF-hand"/>
    <property type="match status" value="1"/>
</dbReference>
<feature type="region of interest" description="Disordered" evidence="4">
    <location>
        <begin position="403"/>
        <end position="431"/>
    </location>
</feature>
<dbReference type="CDD" id="cd21504">
    <property type="entry name" value="PPP2R3A_B-like"/>
    <property type="match status" value="1"/>
</dbReference>
<keyword evidence="7" id="KW-1185">Reference proteome</keyword>
<dbReference type="FunFam" id="1.10.238.10:FF:000025">
    <property type="entry name" value="serine/threonine-protein phosphatase 2A regulatory subunit B'' subunit alpha"/>
    <property type="match status" value="1"/>
</dbReference>
<dbReference type="EMBL" id="VFQX01000001">
    <property type="protein sequence ID" value="KAF0984998.1"/>
    <property type="molecule type" value="Genomic_DNA"/>
</dbReference>
<dbReference type="SUPFAM" id="SSF47473">
    <property type="entry name" value="EF-hand"/>
    <property type="match status" value="2"/>
</dbReference>
<dbReference type="InterPro" id="IPR002048">
    <property type="entry name" value="EF_hand_dom"/>
</dbReference>
<dbReference type="InterPro" id="IPR015943">
    <property type="entry name" value="WD40/YVTN_repeat-like_dom_sf"/>
</dbReference>
<comment type="caution">
    <text evidence="6">The sequence shown here is derived from an EMBL/GenBank/DDBJ whole genome shotgun (WGS) entry which is preliminary data.</text>
</comment>
<organism evidence="6 7">
    <name type="scientific">Naegleria fowleri</name>
    <name type="common">Brain eating amoeba</name>
    <dbReference type="NCBI Taxonomy" id="5763"/>
    <lineage>
        <taxon>Eukaryota</taxon>
        <taxon>Discoba</taxon>
        <taxon>Heterolobosea</taxon>
        <taxon>Tetramitia</taxon>
        <taxon>Eutetramitia</taxon>
        <taxon>Vahlkampfiidae</taxon>
        <taxon>Naegleria</taxon>
    </lineage>
</organism>
<dbReference type="VEuPathDB" id="AmoebaDB:NfTy_026360"/>
<feature type="region of interest" description="Disordered" evidence="4">
    <location>
        <begin position="296"/>
        <end position="316"/>
    </location>
</feature>
<dbReference type="Gene3D" id="2.130.10.10">
    <property type="entry name" value="YVTN repeat-like/Quinoprotein amine dehydrogenase"/>
    <property type="match status" value="1"/>
</dbReference>
<dbReference type="Pfam" id="PF13499">
    <property type="entry name" value="EF-hand_7"/>
    <property type="match status" value="1"/>
</dbReference>
<feature type="compositionally biased region" description="Acidic residues" evidence="4">
    <location>
        <begin position="938"/>
        <end position="961"/>
    </location>
</feature>
<feature type="compositionally biased region" description="Polar residues" evidence="4">
    <location>
        <begin position="164"/>
        <end position="174"/>
    </location>
</feature>
<keyword evidence="2" id="KW-0106">Calcium</keyword>
<dbReference type="RefSeq" id="XP_044569711.1">
    <property type="nucleotide sequence ID" value="XM_044707032.1"/>
</dbReference>
<dbReference type="Gene3D" id="1.10.238.230">
    <property type="match status" value="1"/>
</dbReference>
<dbReference type="OrthoDB" id="5586at2759"/>
<dbReference type="Proteomes" id="UP000444721">
    <property type="component" value="Unassembled WGS sequence"/>
</dbReference>
<dbReference type="GeneID" id="68107255"/>
<feature type="compositionally biased region" description="Low complexity" evidence="4">
    <location>
        <begin position="457"/>
        <end position="471"/>
    </location>
</feature>
<evidence type="ECO:0000256" key="4">
    <source>
        <dbReference type="SAM" id="MobiDB-lite"/>
    </source>
</evidence>
<feature type="region of interest" description="Disordered" evidence="4">
    <location>
        <begin position="454"/>
        <end position="485"/>
    </location>
</feature>
<dbReference type="VEuPathDB" id="AmoebaDB:FDP41_000037"/>
<dbReference type="AlphaFoldDB" id="A0A6A5CID9"/>
<feature type="domain" description="EF-hand" evidence="5">
    <location>
        <begin position="825"/>
        <end position="854"/>
    </location>
</feature>
<dbReference type="GO" id="GO:0000159">
    <property type="term" value="C:protein phosphatase type 2A complex"/>
    <property type="evidence" value="ECO:0007669"/>
    <property type="project" value="TreeGrafter"/>
</dbReference>
<dbReference type="PANTHER" id="PTHR14095:SF0">
    <property type="entry name" value="MIP22305P"/>
    <property type="match status" value="1"/>
</dbReference>
<feature type="region of interest" description="Disordered" evidence="4">
    <location>
        <begin position="152"/>
        <end position="184"/>
    </location>
</feature>
<feature type="compositionally biased region" description="Polar residues" evidence="4">
    <location>
        <begin position="242"/>
        <end position="265"/>
    </location>
</feature>
<dbReference type="Gene3D" id="1.10.238.220">
    <property type="match status" value="1"/>
</dbReference>
<evidence type="ECO:0000313" key="6">
    <source>
        <dbReference type="EMBL" id="KAF0984998.1"/>
    </source>
</evidence>
<dbReference type="InterPro" id="IPR018247">
    <property type="entry name" value="EF_Hand_1_Ca_BS"/>
</dbReference>
<dbReference type="PROSITE" id="PS00018">
    <property type="entry name" value="EF_HAND_1"/>
    <property type="match status" value="2"/>
</dbReference>